<protein>
    <recommendedName>
        <fullName evidence="3">Phage tail assembly protein</fullName>
    </recommendedName>
</protein>
<dbReference type="Pfam" id="PF10109">
    <property type="entry name" value="Phage_TAC_7"/>
    <property type="match status" value="1"/>
</dbReference>
<dbReference type="PATRIC" id="fig|1346791.3.peg.2772"/>
<reference evidence="1 2" key="1">
    <citation type="journal article" date="2013" name="Genome Announc.">
        <title>Draft Genome Sequence of Sphingobium ummariense Strain RL-3, a Hexachlorocyclohexane-Degrading Bacterium.</title>
        <authorList>
            <person name="Kohli P."/>
            <person name="Dua A."/>
            <person name="Sangwan N."/>
            <person name="Oldach P."/>
            <person name="Khurana J.P."/>
            <person name="Lal R."/>
        </authorList>
    </citation>
    <scope>NUCLEOTIDE SEQUENCE [LARGE SCALE GENOMIC DNA]</scope>
    <source>
        <strain evidence="1 2">RL-3</strain>
    </source>
</reference>
<dbReference type="STRING" id="1346791.M529_14405"/>
<name>T0J0L5_9SPHN</name>
<gene>
    <name evidence="1" type="ORF">M529_14405</name>
</gene>
<dbReference type="Proteomes" id="UP000015523">
    <property type="component" value="Unassembled WGS sequence"/>
</dbReference>
<evidence type="ECO:0000313" key="2">
    <source>
        <dbReference type="Proteomes" id="UP000015523"/>
    </source>
</evidence>
<dbReference type="AlphaFoldDB" id="T0J0L5"/>
<keyword evidence="2" id="KW-1185">Reference proteome</keyword>
<comment type="caution">
    <text evidence="1">The sequence shown here is derived from an EMBL/GenBank/DDBJ whole genome shotgun (WGS) entry which is preliminary data.</text>
</comment>
<dbReference type="RefSeq" id="WP_021318644.1">
    <property type="nucleotide sequence ID" value="NZ_AUWY01000100.1"/>
</dbReference>
<organism evidence="1 2">
    <name type="scientific">Sphingobium ummariense RL-3</name>
    <dbReference type="NCBI Taxonomy" id="1346791"/>
    <lineage>
        <taxon>Bacteria</taxon>
        <taxon>Pseudomonadati</taxon>
        <taxon>Pseudomonadota</taxon>
        <taxon>Alphaproteobacteria</taxon>
        <taxon>Sphingomonadales</taxon>
        <taxon>Sphingomonadaceae</taxon>
        <taxon>Sphingobium</taxon>
    </lineage>
</organism>
<dbReference type="EMBL" id="AUWY01000100">
    <property type="protein sequence ID" value="EQB31506.1"/>
    <property type="molecule type" value="Genomic_DNA"/>
</dbReference>
<sequence>MSDPKDRPPFLDGSNRYTLLYPVKYRVGEEEKLLETLQLRRLTLADRLILDEPIVYSEKVARILADMTGEPRVVLLKIDAADCERIDQIFGHFLQPGTATGAIS</sequence>
<evidence type="ECO:0000313" key="1">
    <source>
        <dbReference type="EMBL" id="EQB31506.1"/>
    </source>
</evidence>
<dbReference type="InterPro" id="IPR019289">
    <property type="entry name" value="Phage_tail_E/E"/>
</dbReference>
<proteinExistence type="predicted"/>
<evidence type="ECO:0008006" key="3">
    <source>
        <dbReference type="Google" id="ProtNLM"/>
    </source>
</evidence>
<accession>T0J0L5</accession>